<keyword evidence="9" id="KW-0460">Magnesium</keyword>
<dbReference type="OrthoDB" id="9759664at2"/>
<dbReference type="InterPro" id="IPR051157">
    <property type="entry name" value="PDH/Transketolase"/>
</dbReference>
<reference evidence="14 15" key="1">
    <citation type="submission" date="2016-10" db="EMBL/GenBank/DDBJ databases">
        <authorList>
            <person name="de Groot N.N."/>
        </authorList>
    </citation>
    <scope>NUCLEOTIDE SEQUENCE [LARGE SCALE GENOMIC DNA]</scope>
    <source>
        <strain evidence="14 15">DSM 21800</strain>
    </source>
</reference>
<feature type="domain" description="Pyruvate dehydrogenase E1 component middle" evidence="12">
    <location>
        <begin position="506"/>
        <end position="719"/>
    </location>
</feature>
<comment type="cofactor">
    <cofactor evidence="1 8">
        <name>thiamine diphosphate</name>
        <dbReference type="ChEBI" id="CHEBI:58937"/>
    </cofactor>
</comment>
<comment type="cofactor">
    <cofactor evidence="9">
        <name>Mg(2+)</name>
        <dbReference type="ChEBI" id="CHEBI:18420"/>
    </cofactor>
</comment>
<dbReference type="EC" id="1.2.4.1" evidence="2 8"/>
<dbReference type="FunFam" id="3.40.50.970:FF:000011">
    <property type="entry name" value="Pyruvate dehydrogenase E1 component"/>
    <property type="match status" value="1"/>
</dbReference>
<evidence type="ECO:0000256" key="10">
    <source>
        <dbReference type="SAM" id="MobiDB-lite"/>
    </source>
</evidence>
<name>A0A1H1Z5N8_9ACTN</name>
<accession>A0A1H1Z5N8</accession>
<dbReference type="InterPro" id="IPR029061">
    <property type="entry name" value="THDP-binding"/>
</dbReference>
<dbReference type="InterPro" id="IPR035807">
    <property type="entry name" value="PDC_E1_N"/>
</dbReference>
<dbReference type="RefSeq" id="WP_091528611.1">
    <property type="nucleotide sequence ID" value="NZ_LT629772.1"/>
</dbReference>
<dbReference type="GO" id="GO:0000287">
    <property type="term" value="F:magnesium ion binding"/>
    <property type="evidence" value="ECO:0007669"/>
    <property type="project" value="UniProtKB-ARBA"/>
</dbReference>
<evidence type="ECO:0000313" key="14">
    <source>
        <dbReference type="EMBL" id="SDT29024.1"/>
    </source>
</evidence>
<dbReference type="Gene3D" id="3.40.50.920">
    <property type="match status" value="1"/>
</dbReference>
<evidence type="ECO:0000256" key="9">
    <source>
        <dbReference type="PIRSR" id="PIRSR000156-1"/>
    </source>
</evidence>
<evidence type="ECO:0000259" key="12">
    <source>
        <dbReference type="Pfam" id="PF17831"/>
    </source>
</evidence>
<evidence type="ECO:0000256" key="5">
    <source>
        <dbReference type="ARBA" id="ARBA00023052"/>
    </source>
</evidence>
<dbReference type="InterPro" id="IPR004660">
    <property type="entry name" value="PDH_E1"/>
</dbReference>
<evidence type="ECO:0000256" key="4">
    <source>
        <dbReference type="ARBA" id="ARBA00023002"/>
    </source>
</evidence>
<evidence type="ECO:0000259" key="11">
    <source>
        <dbReference type="Pfam" id="PF00456"/>
    </source>
</evidence>
<dbReference type="SUPFAM" id="SSF52922">
    <property type="entry name" value="TK C-terminal domain-like"/>
    <property type="match status" value="1"/>
</dbReference>
<evidence type="ECO:0000256" key="1">
    <source>
        <dbReference type="ARBA" id="ARBA00001964"/>
    </source>
</evidence>
<feature type="binding site" evidence="9">
    <location>
        <position position="278"/>
    </location>
    <ligand>
        <name>Mg(2+)</name>
        <dbReference type="ChEBI" id="CHEBI:18420"/>
    </ligand>
</feature>
<evidence type="ECO:0000256" key="3">
    <source>
        <dbReference type="ARBA" id="ARBA00017172"/>
    </source>
</evidence>
<dbReference type="Pfam" id="PF17831">
    <property type="entry name" value="PDH_E1_M"/>
    <property type="match status" value="1"/>
</dbReference>
<evidence type="ECO:0000259" key="13">
    <source>
        <dbReference type="Pfam" id="PF22613"/>
    </source>
</evidence>
<evidence type="ECO:0000256" key="6">
    <source>
        <dbReference type="ARBA" id="ARBA00023317"/>
    </source>
</evidence>
<feature type="binding site" evidence="9">
    <location>
        <position position="276"/>
    </location>
    <ligand>
        <name>Mg(2+)</name>
        <dbReference type="ChEBI" id="CHEBI:18420"/>
    </ligand>
</feature>
<dbReference type="Pfam" id="PF22613">
    <property type="entry name" value="Transketolase_C_1"/>
    <property type="match status" value="1"/>
</dbReference>
<keyword evidence="5 8" id="KW-0786">Thiamine pyrophosphate</keyword>
<sequence>MASPGKLPAITAEGLPSQIPDTDPEETAEWLESLDGLLDSDGKHRARFIMLKLLEHARERQVGVPALRSSDYINTISTELEPEFPGDELIERRIRAFIRWNAAIMVSKANRKGLEVGGHIATYQSVASLYEVGFNHFFRGKNHPGGGDQIYFQGHASPGIYSRAFLEGRLTTDHLDGFRQDASRGAGRSVTSYPHPRIMPDFWEFPTVSMGLTGINSIYQARFNRYLHNRGIKDTSQQRVWAFLGDGEMGEPESLGAISRAAREELDNLTWVINCNLQQLDGPVLGNGKIVQELESVFLGAGWNVIKVLWSRDWDPLLHADVNGTLVNKMNTTPDGQFQTYSVEDGAYIRQNFFDSPELQSMVQNYTDDDLRRLGRGGHDYRKVYAAFKAATEHVGQPTVILAQTVKGWTIDALEARNATHQMKKLSVDDLKAFRDRLYLPIDDDQLTDPYDPPYFHPGEDSPEMKYMHERREALGGYLPERQPKPKIVKLPGDEVYTPLMKSAGSAKVATTQALVRLLRDLMKDPEIGQRIVPIAPDEFRTFGMDSMFPTAKIYSPHDQSYESVDRKLLLSWKEGPKGQLLHEGISEAGALGSFTAAGSSYATHGEPMIPFYIFYSMFGFQRTGDSIWAAADQMSRGFLIGATAGRTTLTGEGTQHADGHSPLLASTNPAIVHYDPAFGFEIAQIVKDGLHRMYGYSDEDHPGGEDVIYYLTVYNEPVAQPGPPDDLDPQAILKGLYHFSYAPEVQGEGEHPTAQILASGVAMPAAIDAQRMLAEEWGVAADIWSVTSWNELRRDALAADHHNFTHPGEDQQTAYVTRALEGTSGPVVAVSDYMHAVQDQIQGWVPNSWFSLGADGFGIADTRAGARRYFQVDAQSIVVGTLAALARDGKYDPAAVATAFKKYELNDPTATAGVHQEGAGA</sequence>
<dbReference type="CDD" id="cd02017">
    <property type="entry name" value="TPP_E1_EcPDC_like"/>
    <property type="match status" value="1"/>
</dbReference>
<evidence type="ECO:0000256" key="2">
    <source>
        <dbReference type="ARBA" id="ARBA00012281"/>
    </source>
</evidence>
<organism evidence="14 15">
    <name type="scientific">Microlunatus soli</name>
    <dbReference type="NCBI Taxonomy" id="630515"/>
    <lineage>
        <taxon>Bacteria</taxon>
        <taxon>Bacillati</taxon>
        <taxon>Actinomycetota</taxon>
        <taxon>Actinomycetes</taxon>
        <taxon>Propionibacteriales</taxon>
        <taxon>Propionibacteriaceae</taxon>
        <taxon>Microlunatus</taxon>
    </lineage>
</organism>
<feature type="region of interest" description="Disordered" evidence="10">
    <location>
        <begin position="1"/>
        <end position="23"/>
    </location>
</feature>
<dbReference type="InterPro" id="IPR055152">
    <property type="entry name" value="Transketolase-like_C_2"/>
</dbReference>
<dbReference type="AlphaFoldDB" id="A0A1H1Z5N8"/>
<dbReference type="NCBIfam" id="TIGR00759">
    <property type="entry name" value="aceE"/>
    <property type="match status" value="1"/>
</dbReference>
<dbReference type="EMBL" id="LT629772">
    <property type="protein sequence ID" value="SDT29024.1"/>
    <property type="molecule type" value="Genomic_DNA"/>
</dbReference>
<comment type="function">
    <text evidence="8">Component of the pyruvate dehydrogenase (PDH) complex, that catalyzes the overall conversion of pyruvate to acetyl-CoA and CO(2).</text>
</comment>
<keyword evidence="9" id="KW-0479">Metal-binding</keyword>
<comment type="catalytic activity">
    <reaction evidence="7 8">
        <text>N(6)-[(R)-lipoyl]-L-lysyl-[protein] + pyruvate + H(+) = N(6)-[(R)-S(8)-acetyldihydrolipoyl]-L-lysyl-[protein] + CO2</text>
        <dbReference type="Rhea" id="RHEA:19189"/>
        <dbReference type="Rhea" id="RHEA-COMP:10474"/>
        <dbReference type="Rhea" id="RHEA-COMP:10478"/>
        <dbReference type="ChEBI" id="CHEBI:15361"/>
        <dbReference type="ChEBI" id="CHEBI:15378"/>
        <dbReference type="ChEBI" id="CHEBI:16526"/>
        <dbReference type="ChEBI" id="CHEBI:83099"/>
        <dbReference type="ChEBI" id="CHEBI:83111"/>
        <dbReference type="EC" id="1.2.4.1"/>
    </reaction>
</comment>
<feature type="domain" description="Transketolase-like C-terminal" evidence="13">
    <location>
        <begin position="748"/>
        <end position="874"/>
    </location>
</feature>
<dbReference type="PANTHER" id="PTHR43825">
    <property type="entry name" value="PYRUVATE DEHYDROGENASE E1 COMPONENT"/>
    <property type="match status" value="1"/>
</dbReference>
<gene>
    <name evidence="14" type="ORF">SAMN04489812_5001</name>
</gene>
<evidence type="ECO:0000313" key="15">
    <source>
        <dbReference type="Proteomes" id="UP000199103"/>
    </source>
</evidence>
<keyword evidence="4 8" id="KW-0560">Oxidoreductase</keyword>
<dbReference type="Gene3D" id="3.40.50.970">
    <property type="match status" value="2"/>
</dbReference>
<evidence type="ECO:0000256" key="7">
    <source>
        <dbReference type="ARBA" id="ARBA00051231"/>
    </source>
</evidence>
<feature type="domain" description="Transketolase N-terminal" evidence="11">
    <location>
        <begin position="150"/>
        <end position="314"/>
    </location>
</feature>
<dbReference type="InterPro" id="IPR041621">
    <property type="entry name" value="PDH_E1_M"/>
</dbReference>
<keyword evidence="15" id="KW-1185">Reference proteome</keyword>
<keyword evidence="6 8" id="KW-0670">Pyruvate</keyword>
<dbReference type="SUPFAM" id="SSF52518">
    <property type="entry name" value="Thiamin diphosphate-binding fold (THDP-binding)"/>
    <property type="match status" value="2"/>
</dbReference>
<dbReference type="PANTHER" id="PTHR43825:SF3">
    <property type="entry name" value="PYRUVATE DEHYDROGENASE E1 COMPONENT"/>
    <property type="match status" value="1"/>
</dbReference>
<evidence type="ECO:0000256" key="8">
    <source>
        <dbReference type="PIRNR" id="PIRNR000156"/>
    </source>
</evidence>
<dbReference type="STRING" id="630515.SAMN04489812_5001"/>
<proteinExistence type="predicted"/>
<feature type="binding site" evidence="9">
    <location>
        <position position="246"/>
    </location>
    <ligand>
        <name>Mg(2+)</name>
        <dbReference type="ChEBI" id="CHEBI:18420"/>
    </ligand>
</feature>
<dbReference type="Pfam" id="PF00456">
    <property type="entry name" value="Transketolase_N"/>
    <property type="match status" value="1"/>
</dbReference>
<dbReference type="GO" id="GO:0004739">
    <property type="term" value="F:pyruvate dehydrogenase (acetyl-transferring) activity"/>
    <property type="evidence" value="ECO:0007669"/>
    <property type="project" value="UniProtKB-EC"/>
</dbReference>
<protein>
    <recommendedName>
        <fullName evidence="3 8">Pyruvate dehydrogenase E1 component</fullName>
        <ecNumber evidence="2 8">1.2.4.1</ecNumber>
    </recommendedName>
</protein>
<dbReference type="InterPro" id="IPR005474">
    <property type="entry name" value="Transketolase_N"/>
</dbReference>
<dbReference type="PIRSF" id="PIRSF000156">
    <property type="entry name" value="Pyruvate_dh_E1"/>
    <property type="match status" value="1"/>
</dbReference>
<dbReference type="Proteomes" id="UP000199103">
    <property type="component" value="Chromosome I"/>
</dbReference>
<dbReference type="InterPro" id="IPR009014">
    <property type="entry name" value="Transketo_C/PFOR_II"/>
</dbReference>